<reference evidence="1" key="1">
    <citation type="journal article" date="2021" name="PeerJ">
        <title>Extensive microbial diversity within the chicken gut microbiome revealed by metagenomics and culture.</title>
        <authorList>
            <person name="Gilroy R."/>
            <person name="Ravi A."/>
            <person name="Getino M."/>
            <person name="Pursley I."/>
            <person name="Horton D.L."/>
            <person name="Alikhan N.F."/>
            <person name="Baker D."/>
            <person name="Gharbi K."/>
            <person name="Hall N."/>
            <person name="Watson M."/>
            <person name="Adriaenssens E.M."/>
            <person name="Foster-Nyarko E."/>
            <person name="Jarju S."/>
            <person name="Secka A."/>
            <person name="Antonio M."/>
            <person name="Oren A."/>
            <person name="Chaudhuri R.R."/>
            <person name="La Ragione R."/>
            <person name="Hildebrand F."/>
            <person name="Pallen M.J."/>
        </authorList>
    </citation>
    <scope>NUCLEOTIDE SEQUENCE</scope>
    <source>
        <strain evidence="1">CHK179-28034</strain>
    </source>
</reference>
<name>A0A9D2J7I8_9FIRM</name>
<dbReference type="Proteomes" id="UP000824049">
    <property type="component" value="Unassembled WGS sequence"/>
</dbReference>
<sequence>MSDIMTEKEMQTVKMSTLYQLRLIIANGEKEEYTKDEIVELLDKIAMAKEQEGQKIKVLYI</sequence>
<dbReference type="EMBL" id="DXBR01000078">
    <property type="protein sequence ID" value="HIZ39980.1"/>
    <property type="molecule type" value="Genomic_DNA"/>
</dbReference>
<reference evidence="1" key="2">
    <citation type="submission" date="2021-04" db="EMBL/GenBank/DDBJ databases">
        <authorList>
            <person name="Gilroy R."/>
        </authorList>
    </citation>
    <scope>NUCLEOTIDE SEQUENCE</scope>
    <source>
        <strain evidence="1">CHK179-28034</strain>
    </source>
</reference>
<evidence type="ECO:0000313" key="1">
    <source>
        <dbReference type="EMBL" id="HIZ39980.1"/>
    </source>
</evidence>
<evidence type="ECO:0000313" key="2">
    <source>
        <dbReference type="Proteomes" id="UP000824049"/>
    </source>
</evidence>
<comment type="caution">
    <text evidence="1">The sequence shown here is derived from an EMBL/GenBank/DDBJ whole genome shotgun (WGS) entry which is preliminary data.</text>
</comment>
<gene>
    <name evidence="1" type="ORF">H9968_08670</name>
</gene>
<organism evidence="1 2">
    <name type="scientific">Candidatus Anaerobutyricum stercoris</name>
    <dbReference type="NCBI Taxonomy" id="2838457"/>
    <lineage>
        <taxon>Bacteria</taxon>
        <taxon>Bacillati</taxon>
        <taxon>Bacillota</taxon>
        <taxon>Clostridia</taxon>
        <taxon>Lachnospirales</taxon>
        <taxon>Lachnospiraceae</taxon>
        <taxon>Anaerobutyricum</taxon>
    </lineage>
</organism>
<accession>A0A9D2J7I8</accession>
<protein>
    <submittedName>
        <fullName evidence="1">Uncharacterized protein</fullName>
    </submittedName>
</protein>
<dbReference type="AlphaFoldDB" id="A0A9D2J7I8"/>
<proteinExistence type="predicted"/>